<dbReference type="EMBL" id="BMKK01000002">
    <property type="protein sequence ID" value="GGD47884.1"/>
    <property type="molecule type" value="Genomic_DNA"/>
</dbReference>
<keyword evidence="2" id="KW-0238">DNA-binding</keyword>
<organism evidence="5 6">
    <name type="scientific">Emticicia aquatilis</name>
    <dbReference type="NCBI Taxonomy" id="1537369"/>
    <lineage>
        <taxon>Bacteria</taxon>
        <taxon>Pseudomonadati</taxon>
        <taxon>Bacteroidota</taxon>
        <taxon>Cytophagia</taxon>
        <taxon>Cytophagales</taxon>
        <taxon>Leadbetterellaceae</taxon>
        <taxon>Emticicia</taxon>
    </lineage>
</organism>
<dbReference type="Proteomes" id="UP000609064">
    <property type="component" value="Unassembled WGS sequence"/>
</dbReference>
<comment type="caution">
    <text evidence="5">The sequence shown here is derived from an EMBL/GenBank/DDBJ whole genome shotgun (WGS) entry which is preliminary data.</text>
</comment>
<reference evidence="5" key="1">
    <citation type="journal article" date="2014" name="Int. J. Syst. Evol. Microbiol.">
        <title>Complete genome sequence of Corynebacterium casei LMG S-19264T (=DSM 44701T), isolated from a smear-ripened cheese.</title>
        <authorList>
            <consortium name="US DOE Joint Genome Institute (JGI-PGF)"/>
            <person name="Walter F."/>
            <person name="Albersmeier A."/>
            <person name="Kalinowski J."/>
            <person name="Ruckert C."/>
        </authorList>
    </citation>
    <scope>NUCLEOTIDE SEQUENCE</scope>
    <source>
        <strain evidence="5">CGMCC 1.15958</strain>
    </source>
</reference>
<keyword evidence="3" id="KW-0233">DNA recombination</keyword>
<dbReference type="InterPro" id="IPR002104">
    <property type="entry name" value="Integrase_catalytic"/>
</dbReference>
<dbReference type="CDD" id="cd01185">
    <property type="entry name" value="INTN1_C_like"/>
    <property type="match status" value="1"/>
</dbReference>
<dbReference type="InterPro" id="IPR050090">
    <property type="entry name" value="Tyrosine_recombinase_XerCD"/>
</dbReference>
<dbReference type="InterPro" id="IPR013762">
    <property type="entry name" value="Integrase-like_cat_sf"/>
</dbReference>
<dbReference type="PANTHER" id="PTHR30349">
    <property type="entry name" value="PHAGE INTEGRASE-RELATED"/>
    <property type="match status" value="1"/>
</dbReference>
<accession>A0A917DKL4</accession>
<dbReference type="Gene3D" id="1.10.443.10">
    <property type="entry name" value="Intergrase catalytic core"/>
    <property type="match status" value="1"/>
</dbReference>
<protein>
    <submittedName>
        <fullName evidence="5">Integrase</fullName>
    </submittedName>
</protein>
<dbReference type="InterPro" id="IPR025269">
    <property type="entry name" value="SAM-like_dom"/>
</dbReference>
<evidence type="ECO:0000256" key="2">
    <source>
        <dbReference type="ARBA" id="ARBA00023125"/>
    </source>
</evidence>
<gene>
    <name evidence="5" type="ORF">GCM10011514_09840</name>
</gene>
<sequence length="458" mass="52743">MALATIKLFLDTRQMKVEGIGMVKILTTFKRQQKLYTTGIKVSSLDWAKLQRNVDENGLSSKLRDSKFIDLYTQLYGENSSLKRAKVILEKLGDDFTFEDFKYLFSKPTESVEISNKETNNILIALENKSKEMLKNERISSADLYQTVANSLKRFLTSLSNDERFELKLPILSKSKIEKPFLDFIHITPAFLLKYEKWMLKFGKMAQKQGNVSMPASQTTVGIYLRQLRTIYNDAIGKGIVNRDLYPFAQKGYVIPSGRNDKKALTKEEVKKIMTYDAQPDSFEQRSRDLWIFSYLSNGMNFSDICRLTWGDVNGNQVKFIRKKTANSKKSDQKKITVTLFPESFEIIERWGNKDKSQDAYLFPFINELMDERHKKATIHQVIKITNKWVNRIAEKLGIEGDVNTYHARHSFATILLRSDAPIPFISQSLGHSNIATTEAYLGSFEDEQVQGYLKALI</sequence>
<evidence type="ECO:0000313" key="5">
    <source>
        <dbReference type="EMBL" id="GGD47884.1"/>
    </source>
</evidence>
<evidence type="ECO:0000313" key="6">
    <source>
        <dbReference type="Proteomes" id="UP000609064"/>
    </source>
</evidence>
<reference evidence="5" key="2">
    <citation type="submission" date="2020-09" db="EMBL/GenBank/DDBJ databases">
        <authorList>
            <person name="Sun Q."/>
            <person name="Zhou Y."/>
        </authorList>
    </citation>
    <scope>NUCLEOTIDE SEQUENCE</scope>
    <source>
        <strain evidence="5">CGMCC 1.15958</strain>
    </source>
</reference>
<dbReference type="InterPro" id="IPR010998">
    <property type="entry name" value="Integrase_recombinase_N"/>
</dbReference>
<keyword evidence="6" id="KW-1185">Reference proteome</keyword>
<dbReference type="Pfam" id="PF13102">
    <property type="entry name" value="Phage_int_SAM_5"/>
    <property type="match status" value="1"/>
</dbReference>
<feature type="domain" description="Tyr recombinase" evidence="4">
    <location>
        <begin position="260"/>
        <end position="454"/>
    </location>
</feature>
<evidence type="ECO:0000256" key="1">
    <source>
        <dbReference type="ARBA" id="ARBA00008857"/>
    </source>
</evidence>
<name>A0A917DKL4_9BACT</name>
<dbReference type="Gene3D" id="1.10.150.130">
    <property type="match status" value="1"/>
</dbReference>
<evidence type="ECO:0000256" key="3">
    <source>
        <dbReference type="ARBA" id="ARBA00023172"/>
    </source>
</evidence>
<dbReference type="GO" id="GO:0006310">
    <property type="term" value="P:DNA recombination"/>
    <property type="evidence" value="ECO:0007669"/>
    <property type="project" value="UniProtKB-KW"/>
</dbReference>
<evidence type="ECO:0000259" key="4">
    <source>
        <dbReference type="PROSITE" id="PS51898"/>
    </source>
</evidence>
<dbReference type="SUPFAM" id="SSF56349">
    <property type="entry name" value="DNA breaking-rejoining enzymes"/>
    <property type="match status" value="1"/>
</dbReference>
<dbReference type="AlphaFoldDB" id="A0A917DKL4"/>
<dbReference type="InterPro" id="IPR011010">
    <property type="entry name" value="DNA_brk_join_enz"/>
</dbReference>
<dbReference type="GO" id="GO:0015074">
    <property type="term" value="P:DNA integration"/>
    <property type="evidence" value="ECO:0007669"/>
    <property type="project" value="InterPro"/>
</dbReference>
<dbReference type="PANTHER" id="PTHR30349:SF64">
    <property type="entry name" value="PROPHAGE INTEGRASE INTD-RELATED"/>
    <property type="match status" value="1"/>
</dbReference>
<comment type="similarity">
    <text evidence="1">Belongs to the 'phage' integrase family.</text>
</comment>
<dbReference type="Pfam" id="PF00589">
    <property type="entry name" value="Phage_integrase"/>
    <property type="match status" value="1"/>
</dbReference>
<dbReference type="PROSITE" id="PS51898">
    <property type="entry name" value="TYR_RECOMBINASE"/>
    <property type="match status" value="1"/>
</dbReference>
<proteinExistence type="inferred from homology"/>
<dbReference type="RefSeq" id="WP_188764927.1">
    <property type="nucleotide sequence ID" value="NZ_BMKK01000002.1"/>
</dbReference>
<dbReference type="GO" id="GO:0003677">
    <property type="term" value="F:DNA binding"/>
    <property type="evidence" value="ECO:0007669"/>
    <property type="project" value="UniProtKB-KW"/>
</dbReference>